<feature type="transmembrane region" description="Helical" evidence="1">
    <location>
        <begin position="59"/>
        <end position="80"/>
    </location>
</feature>
<evidence type="ECO:0000313" key="5">
    <source>
        <dbReference type="Proteomes" id="UP000275473"/>
    </source>
</evidence>
<evidence type="ECO:0000259" key="2">
    <source>
        <dbReference type="Pfam" id="PF07584"/>
    </source>
</evidence>
<accession>A0A3M8PAK1</accession>
<keyword evidence="1" id="KW-0812">Transmembrane</keyword>
<dbReference type="Proteomes" id="UP000275473">
    <property type="component" value="Unassembled WGS sequence"/>
</dbReference>
<feature type="transmembrane region" description="Helical" evidence="1">
    <location>
        <begin position="6"/>
        <end position="24"/>
    </location>
</feature>
<dbReference type="EMBL" id="RIAX01000002">
    <property type="protein sequence ID" value="RNF40745.1"/>
    <property type="molecule type" value="Genomic_DNA"/>
</dbReference>
<evidence type="ECO:0000259" key="3">
    <source>
        <dbReference type="Pfam" id="PF13519"/>
    </source>
</evidence>
<organism evidence="4 5">
    <name type="scientific">Planococcus salinus</name>
    <dbReference type="NCBI Taxonomy" id="1848460"/>
    <lineage>
        <taxon>Bacteria</taxon>
        <taxon>Bacillati</taxon>
        <taxon>Bacillota</taxon>
        <taxon>Bacilli</taxon>
        <taxon>Bacillales</taxon>
        <taxon>Caryophanaceae</taxon>
        <taxon>Planococcus</taxon>
    </lineage>
</organism>
<evidence type="ECO:0000256" key="1">
    <source>
        <dbReference type="SAM" id="Phobius"/>
    </source>
</evidence>
<dbReference type="InterPro" id="IPR024163">
    <property type="entry name" value="Aerotolerance_reg_N"/>
</dbReference>
<dbReference type="InterPro" id="IPR002035">
    <property type="entry name" value="VWF_A"/>
</dbReference>
<dbReference type="OrthoDB" id="9780136at2"/>
<feature type="domain" description="VWFA" evidence="3">
    <location>
        <begin position="91"/>
        <end position="189"/>
    </location>
</feature>
<dbReference type="Pfam" id="PF07584">
    <property type="entry name" value="BatA"/>
    <property type="match status" value="1"/>
</dbReference>
<dbReference type="RefSeq" id="WP_123164444.1">
    <property type="nucleotide sequence ID" value="NZ_RIAX01000002.1"/>
</dbReference>
<dbReference type="AlphaFoldDB" id="A0A3M8PAK1"/>
<protein>
    <submittedName>
        <fullName evidence="4">VWA domain-containing protein</fullName>
    </submittedName>
</protein>
<sequence>MGISGWGLIWTAIMPLAVILYYFFRKKYKDQTVSSTLLWRELMKEMQASPFLKKLQHQLLFYLQLAALILCVVALLGPFIHSEELEGNEFIFIVDTSATMLAGTPTRFEQQQATMTELAAQTGGKPVTIITTGASPEVVLRHEREPAKVTEAIDRLAVTYEKAEIEQALLFAETLVDNDSTVIHVFTDALDRSVFTHKAGFAYEVHGFDNSLQNLSIRQFGLSETDNGMRAFVQIVNNSAEAMEGIVEIQGGNTTESAQVSLEPDEEVLVPFDSLPQETVWQATLDAADEYRADNDMVSYAQNPVQEVFVDSRLHELLATGFESLNLDVNLVAPDQLQNLSGAPVVTNQTAFLESEEPVLLIGRDDESTHQAAGQVEAANHPLFTYADLEDVYVSELYPPFEGFETIATINGEPFIQLSPTGDIIVLTDVQLTDWPLHPSFPLFLWSASQELSATENFLGFFQPNEHRSVPLMSSSGEWEIFKDGSYLYSYMEGQGPFIAPEQPGRYEVRGDSGKRELVVQLSSEEKELASGSTYSIGTAESTEETVQFSLVPWLIAAVLLLLFVEWEVYRRGTSNR</sequence>
<gene>
    <name evidence="4" type="ORF">EEX84_04790</name>
</gene>
<dbReference type="SUPFAM" id="SSF53300">
    <property type="entry name" value="vWA-like"/>
    <property type="match status" value="1"/>
</dbReference>
<keyword evidence="1" id="KW-1133">Transmembrane helix</keyword>
<dbReference type="PANTHER" id="PTHR37464">
    <property type="entry name" value="BLL2463 PROTEIN"/>
    <property type="match status" value="1"/>
</dbReference>
<proteinExistence type="predicted"/>
<dbReference type="PANTHER" id="PTHR37464:SF1">
    <property type="entry name" value="BLL2463 PROTEIN"/>
    <property type="match status" value="1"/>
</dbReference>
<dbReference type="Gene3D" id="3.40.50.410">
    <property type="entry name" value="von Willebrand factor, type A domain"/>
    <property type="match status" value="1"/>
</dbReference>
<evidence type="ECO:0000313" key="4">
    <source>
        <dbReference type="EMBL" id="RNF40745.1"/>
    </source>
</evidence>
<dbReference type="Pfam" id="PF13519">
    <property type="entry name" value="VWA_2"/>
    <property type="match status" value="1"/>
</dbReference>
<dbReference type="InterPro" id="IPR036465">
    <property type="entry name" value="vWFA_dom_sf"/>
</dbReference>
<name>A0A3M8PAK1_9BACL</name>
<feature type="domain" description="Aerotolerance regulator N-terminal" evidence="2">
    <location>
        <begin position="6"/>
        <end position="78"/>
    </location>
</feature>
<reference evidence="4 5" key="1">
    <citation type="journal article" date="2018" name="Int. J. Syst. Evol. Microbiol.">
        <title>Planococcus salinus sp. nov., a moderately halophilic bacterium isolated from a saline-alkali soil.</title>
        <authorList>
            <person name="Gan L."/>
        </authorList>
    </citation>
    <scope>NUCLEOTIDE SEQUENCE [LARGE SCALE GENOMIC DNA]</scope>
    <source>
        <strain evidence="4 5">LCB217</strain>
    </source>
</reference>
<comment type="caution">
    <text evidence="4">The sequence shown here is derived from an EMBL/GenBank/DDBJ whole genome shotgun (WGS) entry which is preliminary data.</text>
</comment>
<keyword evidence="5" id="KW-1185">Reference proteome</keyword>
<keyword evidence="1" id="KW-0472">Membrane</keyword>